<dbReference type="PANTHER" id="PTHR43848">
    <property type="entry name" value="PUTRESCINE TRANSPORT SYSTEM PERMEASE PROTEIN POTI"/>
    <property type="match status" value="1"/>
</dbReference>
<feature type="transmembrane region" description="Helical" evidence="8">
    <location>
        <begin position="245"/>
        <end position="266"/>
    </location>
</feature>
<evidence type="ECO:0000256" key="4">
    <source>
        <dbReference type="ARBA" id="ARBA00022475"/>
    </source>
</evidence>
<feature type="transmembrane region" description="Helical" evidence="8">
    <location>
        <begin position="21"/>
        <end position="44"/>
    </location>
</feature>
<dbReference type="PROSITE" id="PS50928">
    <property type="entry name" value="ABC_TM1"/>
    <property type="match status" value="1"/>
</dbReference>
<proteinExistence type="inferred from homology"/>
<name>A0A2W5QV35_ANCNO</name>
<dbReference type="InterPro" id="IPR000515">
    <property type="entry name" value="MetI-like"/>
</dbReference>
<evidence type="ECO:0000256" key="2">
    <source>
        <dbReference type="ARBA" id="ARBA00007069"/>
    </source>
</evidence>
<dbReference type="CDD" id="cd06261">
    <property type="entry name" value="TM_PBP2"/>
    <property type="match status" value="1"/>
</dbReference>
<feature type="transmembrane region" description="Helical" evidence="8">
    <location>
        <begin position="191"/>
        <end position="209"/>
    </location>
</feature>
<keyword evidence="7 8" id="KW-0472">Membrane</keyword>
<reference evidence="10 11" key="1">
    <citation type="submission" date="2017-08" db="EMBL/GenBank/DDBJ databases">
        <title>Infants hospitalized years apart are colonized by the same room-sourced microbial strains.</title>
        <authorList>
            <person name="Brooks B."/>
            <person name="Olm M.R."/>
            <person name="Firek B.A."/>
            <person name="Baker R."/>
            <person name="Thomas B.C."/>
            <person name="Morowitz M.J."/>
            <person name="Banfield J.F."/>
        </authorList>
    </citation>
    <scope>NUCLEOTIDE SEQUENCE [LARGE SCALE GENOMIC DNA]</scope>
    <source>
        <strain evidence="10">S2_005_001_R2_27</strain>
    </source>
</reference>
<evidence type="ECO:0000256" key="3">
    <source>
        <dbReference type="ARBA" id="ARBA00022448"/>
    </source>
</evidence>
<sequence length="276" mass="29821">MDPARQRGGRLVNRLSFGWALPAYSVLLYAFLYLPIVVIVLFAFDAKAIPGLPLDGFTTGWFAASLGDTRLVSSLLTSIRLALLAAVLSTALAMPAAMVLAWRPVRMKSLVLCLVLGPVVLPQLVLGLGLVVLFRAAPDLVGPPAIVLAHTTMTSSYATLMLYSRFLGFRRSYIEAAMNLGANEFVTFREVVLPLIAPALVAVLLLAFTDAFGEFVVAWFMAGFTETLPIAIWTSLRQVISPKIYALSAVVILVTLAVSVAAQIWILGQSRRESEP</sequence>
<comment type="similarity">
    <text evidence="2">Belongs to the binding-protein-dependent transport system permease family. CysTW subfamily.</text>
</comment>
<dbReference type="EMBL" id="QFQD01000030">
    <property type="protein sequence ID" value="PZQ82611.1"/>
    <property type="molecule type" value="Genomic_DNA"/>
</dbReference>
<evidence type="ECO:0000313" key="10">
    <source>
        <dbReference type="EMBL" id="PZQ82611.1"/>
    </source>
</evidence>
<dbReference type="SUPFAM" id="SSF161098">
    <property type="entry name" value="MetI-like"/>
    <property type="match status" value="1"/>
</dbReference>
<comment type="caution">
    <text evidence="10">The sequence shown here is derived from an EMBL/GenBank/DDBJ whole genome shotgun (WGS) entry which is preliminary data.</text>
</comment>
<dbReference type="Pfam" id="PF00528">
    <property type="entry name" value="BPD_transp_1"/>
    <property type="match status" value="1"/>
</dbReference>
<dbReference type="InterPro" id="IPR051789">
    <property type="entry name" value="Bact_Polyamine_Transport"/>
</dbReference>
<evidence type="ECO:0000313" key="11">
    <source>
        <dbReference type="Proteomes" id="UP000248887"/>
    </source>
</evidence>
<keyword evidence="5 8" id="KW-0812">Transmembrane</keyword>
<feature type="transmembrane region" description="Helical" evidence="8">
    <location>
        <begin position="140"/>
        <end position="163"/>
    </location>
</feature>
<keyword evidence="3 8" id="KW-0813">Transport</keyword>
<keyword evidence="4" id="KW-1003">Cell membrane</keyword>
<dbReference type="Proteomes" id="UP000248887">
    <property type="component" value="Unassembled WGS sequence"/>
</dbReference>
<dbReference type="PANTHER" id="PTHR43848:SF2">
    <property type="entry name" value="PUTRESCINE TRANSPORT SYSTEM PERMEASE PROTEIN POTI"/>
    <property type="match status" value="1"/>
</dbReference>
<evidence type="ECO:0000256" key="5">
    <source>
        <dbReference type="ARBA" id="ARBA00022692"/>
    </source>
</evidence>
<feature type="transmembrane region" description="Helical" evidence="8">
    <location>
        <begin position="215"/>
        <end position="233"/>
    </location>
</feature>
<gene>
    <name evidence="10" type="ORF">DI549_10525</name>
</gene>
<keyword evidence="6 8" id="KW-1133">Transmembrane helix</keyword>
<feature type="transmembrane region" description="Helical" evidence="8">
    <location>
        <begin position="109"/>
        <end position="134"/>
    </location>
</feature>
<feature type="domain" description="ABC transmembrane type-1" evidence="9">
    <location>
        <begin position="75"/>
        <end position="262"/>
    </location>
</feature>
<dbReference type="Gene3D" id="1.10.3720.10">
    <property type="entry name" value="MetI-like"/>
    <property type="match status" value="1"/>
</dbReference>
<dbReference type="AlphaFoldDB" id="A0A2W5QV35"/>
<dbReference type="InterPro" id="IPR035906">
    <property type="entry name" value="MetI-like_sf"/>
</dbReference>
<evidence type="ECO:0000259" key="9">
    <source>
        <dbReference type="PROSITE" id="PS50928"/>
    </source>
</evidence>
<dbReference type="GO" id="GO:0055085">
    <property type="term" value="P:transmembrane transport"/>
    <property type="evidence" value="ECO:0007669"/>
    <property type="project" value="InterPro"/>
</dbReference>
<protein>
    <recommendedName>
        <fullName evidence="9">ABC transmembrane type-1 domain-containing protein</fullName>
    </recommendedName>
</protein>
<evidence type="ECO:0000256" key="7">
    <source>
        <dbReference type="ARBA" id="ARBA00023136"/>
    </source>
</evidence>
<evidence type="ECO:0000256" key="1">
    <source>
        <dbReference type="ARBA" id="ARBA00004651"/>
    </source>
</evidence>
<accession>A0A2W5QV35</accession>
<organism evidence="10 11">
    <name type="scientific">Ancylobacter novellus</name>
    <name type="common">Thiobacillus novellus</name>
    <dbReference type="NCBI Taxonomy" id="921"/>
    <lineage>
        <taxon>Bacteria</taxon>
        <taxon>Pseudomonadati</taxon>
        <taxon>Pseudomonadota</taxon>
        <taxon>Alphaproteobacteria</taxon>
        <taxon>Hyphomicrobiales</taxon>
        <taxon>Xanthobacteraceae</taxon>
        <taxon>Ancylobacter</taxon>
    </lineage>
</organism>
<evidence type="ECO:0000256" key="8">
    <source>
        <dbReference type="RuleBase" id="RU363032"/>
    </source>
</evidence>
<dbReference type="GO" id="GO:0005886">
    <property type="term" value="C:plasma membrane"/>
    <property type="evidence" value="ECO:0007669"/>
    <property type="project" value="UniProtKB-SubCell"/>
</dbReference>
<evidence type="ECO:0000256" key="6">
    <source>
        <dbReference type="ARBA" id="ARBA00022989"/>
    </source>
</evidence>
<comment type="subcellular location">
    <subcellularLocation>
        <location evidence="1 8">Cell membrane</location>
        <topology evidence="1 8">Multi-pass membrane protein</topology>
    </subcellularLocation>
</comment>
<feature type="transmembrane region" description="Helical" evidence="8">
    <location>
        <begin position="81"/>
        <end position="102"/>
    </location>
</feature>